<dbReference type="PROSITE" id="PS51257">
    <property type="entry name" value="PROKAR_LIPOPROTEIN"/>
    <property type="match status" value="1"/>
</dbReference>
<reference evidence="2" key="1">
    <citation type="submission" date="2023-07" db="EMBL/GenBank/DDBJ databases">
        <title>Dyadobacter sp. nov 'subterranea' isolated from contaminted grondwater.</title>
        <authorList>
            <person name="Szabo I."/>
            <person name="Al-Omari J."/>
            <person name="Szerdahelyi S.G."/>
            <person name="Rado J."/>
        </authorList>
    </citation>
    <scope>NUCLEOTIDE SEQUENCE [LARGE SCALE GENOMIC DNA]</scope>
    <source>
        <strain evidence="2">UP-52</strain>
    </source>
</reference>
<name>A0ABR9W8Z5_9BACT</name>
<protein>
    <submittedName>
        <fullName evidence="1">Uncharacterized protein</fullName>
    </submittedName>
</protein>
<gene>
    <name evidence="1" type="ORF">IEE83_08580</name>
</gene>
<comment type="caution">
    <text evidence="1">The sequence shown here is derived from an EMBL/GenBank/DDBJ whole genome shotgun (WGS) entry which is preliminary data.</text>
</comment>
<proteinExistence type="predicted"/>
<evidence type="ECO:0000313" key="1">
    <source>
        <dbReference type="EMBL" id="MBE9461935.1"/>
    </source>
</evidence>
<sequence>MEKILTKYIIFFAAISMISCEKNYRLEANNRLTQKSYIATKTYNTNTKVSTDLTSNIKQNLTFGSADTLKVIRNDSVVMQLTNYGFVEWIGNEKDGKALYSGINSEGKWFVLFTIDFDEPKTSPITAGVFMQNEYRPNADTLWTYYVPGL</sequence>
<dbReference type="EMBL" id="JACYGY010000001">
    <property type="protein sequence ID" value="MBE9461935.1"/>
    <property type="molecule type" value="Genomic_DNA"/>
</dbReference>
<dbReference type="Proteomes" id="UP000634134">
    <property type="component" value="Unassembled WGS sequence"/>
</dbReference>
<keyword evidence="2" id="KW-1185">Reference proteome</keyword>
<dbReference type="RefSeq" id="WP_194120178.1">
    <property type="nucleotide sequence ID" value="NZ_JACYGY010000001.1"/>
</dbReference>
<accession>A0ABR9W8Z5</accession>
<evidence type="ECO:0000313" key="2">
    <source>
        <dbReference type="Proteomes" id="UP000634134"/>
    </source>
</evidence>
<organism evidence="1 2">
    <name type="scientific">Dyadobacter subterraneus</name>
    <dbReference type="NCBI Taxonomy" id="2773304"/>
    <lineage>
        <taxon>Bacteria</taxon>
        <taxon>Pseudomonadati</taxon>
        <taxon>Bacteroidota</taxon>
        <taxon>Cytophagia</taxon>
        <taxon>Cytophagales</taxon>
        <taxon>Spirosomataceae</taxon>
        <taxon>Dyadobacter</taxon>
    </lineage>
</organism>